<accession>A0A6J3LR47</accession>
<keyword evidence="2" id="KW-0677">Repeat</keyword>
<dbReference type="SUPFAM" id="SSF49899">
    <property type="entry name" value="Concanavalin A-like lectins/glucanases"/>
    <property type="match status" value="1"/>
</dbReference>
<dbReference type="Pfam" id="PF23295">
    <property type="entry name" value="Arm_4"/>
    <property type="match status" value="1"/>
</dbReference>
<keyword evidence="1 3" id="KW-0853">WD repeat</keyword>
<reference evidence="9" key="2">
    <citation type="submission" date="2020-04" db="EMBL/GenBank/DDBJ databases">
        <authorList>
            <consortium name="NCBI Genome Project"/>
        </authorList>
    </citation>
    <scope>NUCLEOTIDE SEQUENCE</scope>
    <source>
        <strain evidence="9">CBS 342.82</strain>
    </source>
</reference>
<dbReference type="PROSITE" id="PS50197">
    <property type="entry name" value="BEACH"/>
    <property type="match status" value="1"/>
</dbReference>
<name>A0A6J3LR47_9PEZI</name>
<dbReference type="InterPro" id="IPR001680">
    <property type="entry name" value="WD40_rpt"/>
</dbReference>
<evidence type="ECO:0000313" key="8">
    <source>
        <dbReference type="Proteomes" id="UP000504637"/>
    </source>
</evidence>
<evidence type="ECO:0000256" key="3">
    <source>
        <dbReference type="PROSITE-ProRule" id="PRU00221"/>
    </source>
</evidence>
<feature type="repeat" description="WD" evidence="3">
    <location>
        <begin position="2362"/>
        <end position="2403"/>
    </location>
</feature>
<organism evidence="9">
    <name type="scientific">Dissoconium aciculare CBS 342.82</name>
    <dbReference type="NCBI Taxonomy" id="1314786"/>
    <lineage>
        <taxon>Eukaryota</taxon>
        <taxon>Fungi</taxon>
        <taxon>Dikarya</taxon>
        <taxon>Ascomycota</taxon>
        <taxon>Pezizomycotina</taxon>
        <taxon>Dothideomycetes</taxon>
        <taxon>Dothideomycetidae</taxon>
        <taxon>Mycosphaerellales</taxon>
        <taxon>Dissoconiaceae</taxon>
        <taxon>Dissoconium</taxon>
    </lineage>
</organism>
<dbReference type="PANTHER" id="PTHR46108">
    <property type="entry name" value="BLUE CHEESE"/>
    <property type="match status" value="1"/>
</dbReference>
<dbReference type="InterPro" id="IPR036322">
    <property type="entry name" value="WD40_repeat_dom_sf"/>
</dbReference>
<evidence type="ECO:0000256" key="2">
    <source>
        <dbReference type="ARBA" id="ARBA00022737"/>
    </source>
</evidence>
<feature type="compositionally biased region" description="Acidic residues" evidence="5">
    <location>
        <begin position="1739"/>
        <end position="1749"/>
    </location>
</feature>
<dbReference type="Gene3D" id="2.130.10.10">
    <property type="entry name" value="YVTN repeat-like/Quinoprotein amine dehydrogenase"/>
    <property type="match status" value="1"/>
</dbReference>
<proteinExistence type="predicted"/>
<dbReference type="PANTHER" id="PTHR46108:SF4">
    <property type="entry name" value="BLUE CHEESE"/>
    <property type="match status" value="1"/>
</dbReference>
<reference evidence="9" key="1">
    <citation type="submission" date="2020-01" db="EMBL/GenBank/DDBJ databases">
        <authorList>
            <consortium name="DOE Joint Genome Institute"/>
            <person name="Haridas S."/>
            <person name="Albert R."/>
            <person name="Binder M."/>
            <person name="Bloem J."/>
            <person name="Labutti K."/>
            <person name="Salamov A."/>
            <person name="Andreopoulos B."/>
            <person name="Baker S.E."/>
            <person name="Barry K."/>
            <person name="Bills G."/>
            <person name="Bluhm B.H."/>
            <person name="Cannon C."/>
            <person name="Castanera R."/>
            <person name="Culley D.E."/>
            <person name="Daum C."/>
            <person name="Ezra D."/>
            <person name="Gonzalez J.B."/>
            <person name="Henrissat B."/>
            <person name="Kuo A."/>
            <person name="Liang C."/>
            <person name="Lipzen A."/>
            <person name="Lutzoni F."/>
            <person name="Magnuson J."/>
            <person name="Mondo S."/>
            <person name="Nolan M."/>
            <person name="Ohm R."/>
            <person name="Pangilinan J."/>
            <person name="Park H.-J."/>
            <person name="Ramirez L."/>
            <person name="Alfaro M."/>
            <person name="Sun H."/>
            <person name="Tritt A."/>
            <person name="Yoshinaga Y."/>
            <person name="Zwiers L.-H."/>
            <person name="Turgeon B.G."/>
            <person name="Goodwin S.B."/>
            <person name="Spatafora J.W."/>
            <person name="Crous P.W."/>
            <person name="Grigoriev I.V."/>
        </authorList>
    </citation>
    <scope>NUCLEOTIDE SEQUENCE</scope>
    <source>
        <strain evidence="9">CBS 342.82</strain>
    </source>
</reference>
<dbReference type="RefSeq" id="XP_033455367.1">
    <property type="nucleotide sequence ID" value="XM_033605977.1"/>
</dbReference>
<dbReference type="FunFam" id="1.10.1540.10:FF:000002">
    <property type="entry name" value="WD repeat and FYVE domain containing 3"/>
    <property type="match status" value="1"/>
</dbReference>
<dbReference type="CDD" id="cd01201">
    <property type="entry name" value="PH_BEACH"/>
    <property type="match status" value="1"/>
</dbReference>
<dbReference type="InterPro" id="IPR051944">
    <property type="entry name" value="BEACH_domain_protein"/>
</dbReference>
<evidence type="ECO:0000313" key="9">
    <source>
        <dbReference type="RefSeq" id="XP_033455367.1"/>
    </source>
</evidence>
<dbReference type="PROSITE" id="PS51783">
    <property type="entry name" value="PH_BEACH"/>
    <property type="match status" value="1"/>
</dbReference>
<gene>
    <name evidence="9" type="ORF">K489DRAFT_384941</name>
</gene>
<dbReference type="Pfam" id="PF14844">
    <property type="entry name" value="PH_BEACH"/>
    <property type="match status" value="1"/>
</dbReference>
<dbReference type="InterPro" id="IPR000409">
    <property type="entry name" value="BEACH_dom"/>
</dbReference>
<evidence type="ECO:0000256" key="5">
    <source>
        <dbReference type="SAM" id="MobiDB-lite"/>
    </source>
</evidence>
<protein>
    <submittedName>
        <fullName evidence="9">Beach-domain-containing protein</fullName>
    </submittedName>
</protein>
<evidence type="ECO:0000256" key="4">
    <source>
        <dbReference type="SAM" id="Coils"/>
    </source>
</evidence>
<dbReference type="OrthoDB" id="26681at2759"/>
<dbReference type="SUPFAM" id="SSF81837">
    <property type="entry name" value="BEACH domain"/>
    <property type="match status" value="1"/>
</dbReference>
<dbReference type="Pfam" id="PF02138">
    <property type="entry name" value="Beach"/>
    <property type="match status" value="1"/>
</dbReference>
<feature type="coiled-coil region" evidence="4">
    <location>
        <begin position="1601"/>
        <end position="1628"/>
    </location>
</feature>
<dbReference type="SUPFAM" id="SSF50978">
    <property type="entry name" value="WD40 repeat-like"/>
    <property type="match status" value="1"/>
</dbReference>
<sequence length="2579" mass="289331">MAMSTVSTASRLRAASRGLNTLEEASKTALLIGQLPLWKSSSDPPSSFSEIAAELPAVLDILTQLREELIANATAKDTFRRAAGFERLIELFSAHSKIAVQHGGGSQKSAASEQENNLAFVTALLRLLFATLDTHQGNRKYFGVRLNGWRAVRECVANAQSALTEGLTQTKSPNIVVLYDSLLSLAFLDESITFEYCVRGIRYDIPADPSDPPTIFSALPVTPLKVMIKIPEVFSTLFHLALQLQGQPSASDVDETSSPAFELIKFIQTVGGGPPEANLLTDALPLLFNESTSTKLKGLLRSICFDLGAYGFQNLDDAAVLFRQASKSDAARDLLRDLLLNSRWPGYFEFDLRLRGFASIEFPSLPRVFPSETGYSLVAWMRFDQFDRNCHTTIFGAYDHDQKCFVLIYLEKDSFQLILQTSVRSAAIPSIRFKTAKFELYRWYHVALIHRRNASHPDQSMASLFINGDFVEQRKCSYPESPALQPERLGPPQAGAPHRRLNPVQAFFGTPSGIATSNVPGAVQSRWSLAGAHLYQTPLTDEIIAVYCRLGPRYRGNFQDCLGPLLTYRASAELQRYNELLHPDKSDKSDIITATEQRGSNVAPESRLLLGIDPDTTINFESPNYWSSLVESAADSKALAKYQALAQKARIVALNTAIPAAVEAVGRSYGTGVLTGGVFVVQPHHLDDLSWSLIGSLPVLFQQVETANTCKALLKAIEIVLECVKDNWRISEAMEKGHGYGLLAVIIREKLGIEGNASHPSGRHTAASLPPEDRQALELPLLTSILKFTGYDMNEPAKSMLVNPMAYRVLLLDFDTWRRCDIPTQELYWSQFRHFVVDNRHLHFNQKRLSRMRVLKKFMEALKSEDFSEDSAALMMPTLKTLLESNNAHTLYRDFAMFITYGLHDERAMPVGQPRGMAQVVSMRQRISAWPRGPRSPRPATPGSAASIPVPSKPSMTRFELAVLCLRLVVEIVSDERSSNNMRRFNKAVPNRWLLHLLAETDTRVINLAVQIVCRALVALGPEFKDPFAGKNVGFVTLKTRLKSFWRSQELWATSFAILFGRNIPQRFAPEEFGAFHLVEVLTIDDATEVVQPEMLSPIFAMLEAGLRHVALTDDDDDKSNPAEAGIIAAIIQFLNEVYNRSSAFREFAISSRYTQELLFILFPLLTGSDRLAAETELASEKDALSFKGEEVKMRPHSNSIGERPPSVRSLSSVSIKRVPSPLTANRVEAPKRVSSFVLINSSGDRLAVPPAQFTSPMTPKGTDPIRINVTNSLVEALLELAISIFIDHICNKDKFAGVGLFQKVPPGFQEHQAYFESYVLVNALAQLGSHLRLNQRLLTDTRVLTNLARYTQHMAEAVSEGWFIDGAQPLLDFAGELLEHLQLPNIAQTKSVRLCSQSVNSIRIVFLKATLWRLSELNEDAQEKDVTDFLVKMMYWQTILFSSENQETLFTKLICYLLYHKLVSKVRTVRLAAASLWRTVLVQKPTEAATLLTNAMGPDQRHLSTGFMRLVSSDDDEFLNWIDANRRTLDNVFHNYLSRPWDDFVQSENRSAEESSKNRLSKRREKLRQWMAEETSTDDLIFRFENSTSYWRSNVHSQERTRLQRAIQDHQESMNQLSTSFDKLEKEIRKPAGLEPLTTAPRWQLDETEAVNRMRMRVLPDYSEHKEVFQSKRKYSERRPASRLAIDTQVPKLLADDVLTPMPITPATPNSAVDQPEAMRPRSDSVSNSQLLEGGFEMVDDPKEDEDGLIEDKNRKVMTSLQRGDAVKHLFNISRIVGLEACEGLLVIGEKCLYIQDNFFQRSDGEIIGVAQAPEDERDPYVHQISGKDVGGSRSKRSLGEQEIRCWAWAELLSISKRRFLLRDVAVEVFFTDGRSYLLTCMATKGRDDLYSYIVSRAPHVHSTTASTGEDSWRLDTLRTPESEPQSFGSKFGNLFNSGPTHAATKKWMKGEMSNFQYLMLVNTMAGRTFNDLTQYPVFPWVLADYTSEELDLDNPRVYRDFSKPMGCQSPLREAEYKDRFKQFAEMGDHNAPPFHYGTHYSSAMIVSSYLIRLQPFVQSYLLLQGGTFDHADRLFDSIEKTWISASQENRSDVRELTPEFFYLPEFLTNMNNYDFGSKQGSGESVNHIQLPRWAKGDPHIFIAKHREALESPYVSEHLHQWIDLVFGFKQRGEAAIEATNCFHHLSYGGAKDLDKIDDPVERLATIGIIHSFGQTPHQVFTRPHPTREYDRHADPRLDSLIETLIRVPNVLIQTGERVADLTFSRTEKTLLACGPLRRNVPPAFDRFVQWGFTDNSLRFFALSSGRLLGLYENTHVGPITTTTFVDSKTLLTAGMDCTIGVWTLSSVTRNSVEISPKTYLFGHRSPVIILAASRVFSTLISVSTDGQALLWGLNRYNCIRVLLPARQDDNNSETTTPSMPTITAARISNVTGHILLAAGPELLLYTLNGHLLVRQRIAERPADTITAIAFYEGAPDHSNAYLRRELIFSGHPGGVTNVWQLESLGDGEWRLVLVKRMAGGTDVGRAIVSATSTTADHAPLGKAAVTCILPAARAVYVGDEDGNVWDWECVQRGGAGR</sequence>
<dbReference type="Gene3D" id="2.30.29.30">
    <property type="entry name" value="Pleckstrin-homology domain (PH domain)/Phosphotyrosine-binding domain (PTB)"/>
    <property type="match status" value="1"/>
</dbReference>
<feature type="region of interest" description="Disordered" evidence="5">
    <location>
        <begin position="1707"/>
        <end position="1749"/>
    </location>
</feature>
<dbReference type="PROSITE" id="PS50082">
    <property type="entry name" value="WD_REPEATS_2"/>
    <property type="match status" value="1"/>
</dbReference>
<dbReference type="InterPro" id="IPR011993">
    <property type="entry name" value="PH-like_dom_sf"/>
</dbReference>
<keyword evidence="4" id="KW-0175">Coiled coil</keyword>
<evidence type="ECO:0000259" key="6">
    <source>
        <dbReference type="PROSITE" id="PS50197"/>
    </source>
</evidence>
<evidence type="ECO:0000259" key="7">
    <source>
        <dbReference type="PROSITE" id="PS51783"/>
    </source>
</evidence>
<reference evidence="9" key="3">
    <citation type="submission" date="2025-08" db="UniProtKB">
        <authorList>
            <consortium name="RefSeq"/>
        </authorList>
    </citation>
    <scope>IDENTIFICATION</scope>
    <source>
        <strain evidence="9">CBS 342.82</strain>
    </source>
</reference>
<evidence type="ECO:0000256" key="1">
    <source>
        <dbReference type="ARBA" id="ARBA00022574"/>
    </source>
</evidence>
<feature type="domain" description="BEACH" evidence="6">
    <location>
        <begin position="1934"/>
        <end position="2229"/>
    </location>
</feature>
<dbReference type="SMART" id="SM00320">
    <property type="entry name" value="WD40"/>
    <property type="match status" value="2"/>
</dbReference>
<dbReference type="CDD" id="cd06071">
    <property type="entry name" value="Beach"/>
    <property type="match status" value="1"/>
</dbReference>
<dbReference type="InterPro" id="IPR015943">
    <property type="entry name" value="WD40/YVTN_repeat-like_dom_sf"/>
</dbReference>
<dbReference type="GeneID" id="54363777"/>
<dbReference type="Gene3D" id="1.10.1540.10">
    <property type="entry name" value="BEACH domain"/>
    <property type="match status" value="1"/>
</dbReference>
<dbReference type="Proteomes" id="UP000504637">
    <property type="component" value="Unplaced"/>
</dbReference>
<dbReference type="SUPFAM" id="SSF50729">
    <property type="entry name" value="PH domain-like"/>
    <property type="match status" value="1"/>
</dbReference>
<dbReference type="InterPro" id="IPR036372">
    <property type="entry name" value="BEACH_dom_sf"/>
</dbReference>
<dbReference type="InterPro" id="IPR023362">
    <property type="entry name" value="PH-BEACH_dom"/>
</dbReference>
<dbReference type="SMART" id="SM01026">
    <property type="entry name" value="Beach"/>
    <property type="match status" value="1"/>
</dbReference>
<dbReference type="InterPro" id="IPR056252">
    <property type="entry name" value="Alfy-like_Arm-like"/>
</dbReference>
<feature type="region of interest" description="Disordered" evidence="5">
    <location>
        <begin position="929"/>
        <end position="949"/>
    </location>
</feature>
<feature type="domain" description="BEACH-type PH" evidence="7">
    <location>
        <begin position="1763"/>
        <end position="1896"/>
    </location>
</feature>
<keyword evidence="8" id="KW-1185">Reference proteome</keyword>
<dbReference type="InterPro" id="IPR013320">
    <property type="entry name" value="ConA-like_dom_sf"/>
</dbReference>